<feature type="transmembrane region" description="Helical" evidence="1">
    <location>
        <begin position="47"/>
        <end position="64"/>
    </location>
</feature>
<reference evidence="2" key="1">
    <citation type="journal article" date="2013" name="J. Plant Res.">
        <title>Effect of fungi and light on seed germination of three Opuntia species from semiarid lands of central Mexico.</title>
        <authorList>
            <person name="Delgado-Sanchez P."/>
            <person name="Jimenez-Bremont J.F."/>
            <person name="Guerrero-Gonzalez Mde L."/>
            <person name="Flores J."/>
        </authorList>
    </citation>
    <scope>NUCLEOTIDE SEQUENCE</scope>
    <source>
        <tissue evidence="2">Cladode</tissue>
    </source>
</reference>
<name>A0A7C9EKH3_OPUST</name>
<proteinExistence type="predicted"/>
<feature type="transmembrane region" description="Helical" evidence="1">
    <location>
        <begin position="84"/>
        <end position="106"/>
    </location>
</feature>
<protein>
    <recommendedName>
        <fullName evidence="3">Reverse transcriptase zinc-binding domain-containing protein</fullName>
    </recommendedName>
</protein>
<keyword evidence="1" id="KW-0812">Transmembrane</keyword>
<sequence>MDHLFVHCHWVSSLWSLALSLMGLSWVQPSSVKEVMFAWRRRLEKCWIQGIWKLVPLAIWWCTWKERNRRIFEGKVLSIQDFKLSFLGMLYTWSQVLIGGFNLSLLDFVDKIMHESLRA</sequence>
<evidence type="ECO:0000313" key="2">
    <source>
        <dbReference type="EMBL" id="MBA4663029.1"/>
    </source>
</evidence>
<accession>A0A7C9EKH3</accession>
<organism evidence="2">
    <name type="scientific">Opuntia streptacantha</name>
    <name type="common">Prickly pear cactus</name>
    <name type="synonym">Opuntia cardona</name>
    <dbReference type="NCBI Taxonomy" id="393608"/>
    <lineage>
        <taxon>Eukaryota</taxon>
        <taxon>Viridiplantae</taxon>
        <taxon>Streptophyta</taxon>
        <taxon>Embryophyta</taxon>
        <taxon>Tracheophyta</taxon>
        <taxon>Spermatophyta</taxon>
        <taxon>Magnoliopsida</taxon>
        <taxon>eudicotyledons</taxon>
        <taxon>Gunneridae</taxon>
        <taxon>Pentapetalae</taxon>
        <taxon>Caryophyllales</taxon>
        <taxon>Cactineae</taxon>
        <taxon>Cactaceae</taxon>
        <taxon>Opuntioideae</taxon>
        <taxon>Opuntia</taxon>
    </lineage>
</organism>
<dbReference type="AlphaFoldDB" id="A0A7C9EKH3"/>
<dbReference type="EMBL" id="GISG01219150">
    <property type="protein sequence ID" value="MBA4663029.1"/>
    <property type="molecule type" value="Transcribed_RNA"/>
</dbReference>
<feature type="transmembrane region" description="Helical" evidence="1">
    <location>
        <begin position="7"/>
        <end position="27"/>
    </location>
</feature>
<keyword evidence="1" id="KW-0472">Membrane</keyword>
<keyword evidence="1" id="KW-1133">Transmembrane helix</keyword>
<reference evidence="2" key="2">
    <citation type="submission" date="2020-07" db="EMBL/GenBank/DDBJ databases">
        <authorList>
            <person name="Vera ALvarez R."/>
            <person name="Arias-Moreno D.M."/>
            <person name="Jimenez-Jacinto V."/>
            <person name="Jimenez-Bremont J.F."/>
            <person name="Swaminathan K."/>
            <person name="Moose S.P."/>
            <person name="Guerrero-Gonzalez M.L."/>
            <person name="Marino-Ramirez L."/>
            <person name="Landsman D."/>
            <person name="Rodriguez-Kessler M."/>
            <person name="Delgado-Sanchez P."/>
        </authorList>
    </citation>
    <scope>NUCLEOTIDE SEQUENCE</scope>
    <source>
        <tissue evidence="2">Cladode</tissue>
    </source>
</reference>
<evidence type="ECO:0008006" key="3">
    <source>
        <dbReference type="Google" id="ProtNLM"/>
    </source>
</evidence>
<evidence type="ECO:0000256" key="1">
    <source>
        <dbReference type="SAM" id="Phobius"/>
    </source>
</evidence>